<dbReference type="InterPro" id="IPR018076">
    <property type="entry name" value="T2SS_GspF_dom"/>
</dbReference>
<feature type="transmembrane region" description="Helical" evidence="10">
    <location>
        <begin position="376"/>
        <end position="397"/>
    </location>
</feature>
<dbReference type="GO" id="GO:0005886">
    <property type="term" value="C:plasma membrane"/>
    <property type="evidence" value="ECO:0007669"/>
    <property type="project" value="UniProtKB-SubCell"/>
</dbReference>
<evidence type="ECO:0000313" key="12">
    <source>
        <dbReference type="EMBL" id="PLX19724.1"/>
    </source>
</evidence>
<dbReference type="PRINTS" id="PR00812">
    <property type="entry name" value="BCTERIALGSPF"/>
</dbReference>
<feature type="domain" description="Type II secretion system protein GspF" evidence="11">
    <location>
        <begin position="275"/>
        <end position="395"/>
    </location>
</feature>
<evidence type="ECO:0000256" key="4">
    <source>
        <dbReference type="ARBA" id="ARBA00022475"/>
    </source>
</evidence>
<evidence type="ECO:0000256" key="6">
    <source>
        <dbReference type="ARBA" id="ARBA00022692"/>
    </source>
</evidence>
<dbReference type="Proteomes" id="UP000234857">
    <property type="component" value="Unassembled WGS sequence"/>
</dbReference>
<comment type="similarity">
    <text evidence="2 9">Belongs to the GSP F family.</text>
</comment>
<accession>A0A2N5ZM14</accession>
<dbReference type="PROSITE" id="PS00874">
    <property type="entry name" value="T2SP_F"/>
    <property type="match status" value="1"/>
</dbReference>
<evidence type="ECO:0000256" key="5">
    <source>
        <dbReference type="ARBA" id="ARBA00022519"/>
    </source>
</evidence>
<keyword evidence="8 10" id="KW-0472">Membrane</keyword>
<evidence type="ECO:0000256" key="2">
    <source>
        <dbReference type="ARBA" id="ARBA00005745"/>
    </source>
</evidence>
<dbReference type="EMBL" id="PKTG01000020">
    <property type="protein sequence ID" value="PLX19724.1"/>
    <property type="molecule type" value="Genomic_DNA"/>
</dbReference>
<dbReference type="InterPro" id="IPR042094">
    <property type="entry name" value="T2SS_GspF_sf"/>
</dbReference>
<keyword evidence="3 9" id="KW-0813">Transport</keyword>
<dbReference type="InterPro" id="IPR001992">
    <property type="entry name" value="T2SS_GspF/T4SS_PilC_CS"/>
</dbReference>
<comment type="caution">
    <text evidence="12">The sequence shown here is derived from an EMBL/GenBank/DDBJ whole genome shotgun (WGS) entry which is preliminary data.</text>
</comment>
<protein>
    <submittedName>
        <fullName evidence="12">Pilus assembly protein PilC</fullName>
    </submittedName>
</protein>
<dbReference type="GO" id="GO:0009306">
    <property type="term" value="P:protein secretion"/>
    <property type="evidence" value="ECO:0007669"/>
    <property type="project" value="InterPro"/>
</dbReference>
<keyword evidence="6 9" id="KW-0812">Transmembrane</keyword>
<evidence type="ECO:0000256" key="3">
    <source>
        <dbReference type="ARBA" id="ARBA00022448"/>
    </source>
</evidence>
<dbReference type="AlphaFoldDB" id="A0A2N5ZM14"/>
<dbReference type="PANTHER" id="PTHR30012">
    <property type="entry name" value="GENERAL SECRETION PATHWAY PROTEIN"/>
    <property type="match status" value="1"/>
</dbReference>
<dbReference type="Pfam" id="PF00482">
    <property type="entry name" value="T2SSF"/>
    <property type="match status" value="2"/>
</dbReference>
<dbReference type="InterPro" id="IPR003004">
    <property type="entry name" value="GspF/PilC"/>
</dbReference>
<organism evidence="12 13">
    <name type="scientific">Muiribacterium halophilum</name>
    <dbReference type="NCBI Taxonomy" id="2053465"/>
    <lineage>
        <taxon>Bacteria</taxon>
        <taxon>Candidatus Muiribacteriota</taxon>
        <taxon>Candidatus Muiribacteriia</taxon>
        <taxon>Candidatus Muiribacteriales</taxon>
        <taxon>Candidatus Muiribacteriaceae</taxon>
        <taxon>Candidatus Muiribacterium</taxon>
    </lineage>
</organism>
<keyword evidence="4" id="KW-1003">Cell membrane</keyword>
<reference evidence="12 13" key="1">
    <citation type="submission" date="2017-11" db="EMBL/GenBank/DDBJ databases">
        <title>Genome-resolved metagenomics identifies genetic mobility, metabolic interactions, and unexpected diversity in perchlorate-reducing communities.</title>
        <authorList>
            <person name="Barnum T.P."/>
            <person name="Figueroa I.A."/>
            <person name="Carlstrom C.I."/>
            <person name="Lucas L.N."/>
            <person name="Engelbrektson A.L."/>
            <person name="Coates J.D."/>
        </authorList>
    </citation>
    <scope>NUCLEOTIDE SEQUENCE [LARGE SCALE GENOMIC DNA]</scope>
    <source>
        <strain evidence="12">BM706</strain>
    </source>
</reference>
<evidence type="ECO:0000256" key="7">
    <source>
        <dbReference type="ARBA" id="ARBA00022989"/>
    </source>
</evidence>
<feature type="transmembrane region" description="Helical" evidence="10">
    <location>
        <begin position="211"/>
        <end position="237"/>
    </location>
</feature>
<feature type="transmembrane region" description="Helical" evidence="10">
    <location>
        <begin position="169"/>
        <end position="191"/>
    </location>
</feature>
<dbReference type="FunFam" id="1.20.81.30:FF:000001">
    <property type="entry name" value="Type II secretion system protein F"/>
    <property type="match status" value="2"/>
</dbReference>
<evidence type="ECO:0000256" key="1">
    <source>
        <dbReference type="ARBA" id="ARBA00004429"/>
    </source>
</evidence>
<name>A0A2N5ZM14_MUIH1</name>
<keyword evidence="5" id="KW-0997">Cell inner membrane</keyword>
<keyword evidence="7 10" id="KW-1133">Transmembrane helix</keyword>
<comment type="subcellular location">
    <subcellularLocation>
        <location evidence="1">Cell inner membrane</location>
        <topology evidence="1">Multi-pass membrane protein</topology>
    </subcellularLocation>
    <subcellularLocation>
        <location evidence="9">Cell membrane</location>
        <topology evidence="9">Multi-pass membrane protein</topology>
    </subcellularLocation>
</comment>
<evidence type="ECO:0000256" key="9">
    <source>
        <dbReference type="RuleBase" id="RU003923"/>
    </source>
</evidence>
<sequence length="405" mass="45013">MAIFRFKVRDEAGKLKTGEIEASNIENAADKLVESNFIVIELSEVKQNVLDLDISEKFTKIKSKEMVFFYLQLATLINSGVNLVESLIALEEQVDNIKLAKIVGVIRKDVLSGVSLSDSLRKFPDVFSNLVVNLIEAGEAGGMLDEILEKIAKFSENDQKVVAKVKSALAYPIIMMTVALSVVVFLLTFVFPKFVGIFKKMGGDLPWPTAFLMQISNFLTANIWTIIIVSISATIFFKYFFNKTKVGSYLWDYTMLSLPLIGDLTVKANVAMMSKTLGVLSDNGVPIINALNISNKLLENQILSNIITRTTTKVSEGVAISESLGKEDYFPPMVIKMISVGEKTGNLSKMLIKVGDFYDLEVEMTIETMLSLLEPILIVFMGITLGFIAISMFLPMFDMIKLIRK</sequence>
<dbReference type="Gene3D" id="1.20.81.30">
    <property type="entry name" value="Type II secretion system (T2SS), domain F"/>
    <property type="match status" value="2"/>
</dbReference>
<evidence type="ECO:0000256" key="8">
    <source>
        <dbReference type="ARBA" id="ARBA00023136"/>
    </source>
</evidence>
<evidence type="ECO:0000256" key="10">
    <source>
        <dbReference type="SAM" id="Phobius"/>
    </source>
</evidence>
<evidence type="ECO:0000259" key="11">
    <source>
        <dbReference type="Pfam" id="PF00482"/>
    </source>
</evidence>
<dbReference type="PANTHER" id="PTHR30012:SF0">
    <property type="entry name" value="TYPE II SECRETION SYSTEM PROTEIN F-RELATED"/>
    <property type="match status" value="1"/>
</dbReference>
<feature type="domain" description="Type II secretion system protein GspF" evidence="11">
    <location>
        <begin position="69"/>
        <end position="192"/>
    </location>
</feature>
<proteinExistence type="inferred from homology"/>
<gene>
    <name evidence="12" type="ORF">C0601_01135</name>
</gene>
<evidence type="ECO:0000313" key="13">
    <source>
        <dbReference type="Proteomes" id="UP000234857"/>
    </source>
</evidence>